<name>A0A1H3JG62_9GAMM</name>
<proteinExistence type="predicted"/>
<accession>A0A1H3JG62</accession>
<dbReference type="STRING" id="595670.SAMN05421643_10947"/>
<dbReference type="EMBL" id="FNPK01000009">
    <property type="protein sequence ID" value="SDY38857.1"/>
    <property type="molecule type" value="Genomic_DNA"/>
</dbReference>
<keyword evidence="2" id="KW-1185">Reference proteome</keyword>
<dbReference type="AlphaFoldDB" id="A0A1H3JG62"/>
<organism evidence="1 2">
    <name type="scientific">Acinetobacter kyonggiensis</name>
    <dbReference type="NCBI Taxonomy" id="595670"/>
    <lineage>
        <taxon>Bacteria</taxon>
        <taxon>Pseudomonadati</taxon>
        <taxon>Pseudomonadota</taxon>
        <taxon>Gammaproteobacteria</taxon>
        <taxon>Moraxellales</taxon>
        <taxon>Moraxellaceae</taxon>
        <taxon>Acinetobacter</taxon>
    </lineage>
</organism>
<dbReference type="Proteomes" id="UP000199035">
    <property type="component" value="Unassembled WGS sequence"/>
</dbReference>
<dbReference type="RefSeq" id="WP_092689801.1">
    <property type="nucleotide sequence ID" value="NZ_FNPK01000009.1"/>
</dbReference>
<gene>
    <name evidence="1" type="ORF">SAMN05421643_10947</name>
</gene>
<protein>
    <recommendedName>
        <fullName evidence="3">Restriction endonuclease</fullName>
    </recommendedName>
</protein>
<evidence type="ECO:0000313" key="1">
    <source>
        <dbReference type="EMBL" id="SDY38857.1"/>
    </source>
</evidence>
<evidence type="ECO:0000313" key="2">
    <source>
        <dbReference type="Proteomes" id="UP000199035"/>
    </source>
</evidence>
<sequence length="636" mass="75257">MKTYIPFDAVSLPFSQLSSEQFEQYCEWLLYKDKELTNVHRIKGNGHYQGGLDICANIAKSFHKLAAYECKCWKKLSIQELDNTIKKFKQNDLIPNIKKYVIILAQEDVPRNIRKKWDQIHYELHGLGIEAELWTGVTLTIKSQPYPDIVSKFFPMAPESQFYNEWMLRTHFISTLHKALIDPVKNNRDAANEFLHFSSLNYSDFDEIYSEDGNWQIKKKWIEISALLPTQSHVGSANITIKTHDSHGVNVILENKWMLENFLGNSGEPISSRYRPFYIGNDLAHSEIIDLQNCRFNLPRETIQQLTEVADNLTKAYLAAIQKVENEWSSHNFPFISWHGQTYIALFTLPKEIWDLMIKFTNIHDVDKGNTEWHIFSASRNFIQLYTGERGKPIEDVYHGMFWAENIEDINDEDELTFLWQPPLSKIPVSEEKWWPCQLSFEWLINEFIPKVIAWNRKKSLFSYFSPTKKIQNIQDLESYGYIRDIRNFSLLKDHHYRTLGILKTINVLQDFYISQKSNRAYFTVNEVEQLYLCLIHLVENAKGYFSYISSKLDFYNEQFSNSKELIIALHKRVKNENFLMSNHEIEHIFRAMCECIYLDESWIDIKLKEDIFLALKPFLKFYDHQLLIDRYSTYM</sequence>
<evidence type="ECO:0008006" key="3">
    <source>
        <dbReference type="Google" id="ProtNLM"/>
    </source>
</evidence>
<reference evidence="2" key="1">
    <citation type="submission" date="2016-10" db="EMBL/GenBank/DDBJ databases">
        <authorList>
            <person name="Varghese N."/>
            <person name="Submissions S."/>
        </authorList>
    </citation>
    <scope>NUCLEOTIDE SEQUENCE [LARGE SCALE GENOMIC DNA]</scope>
    <source>
        <strain evidence="2">ANC 5109</strain>
    </source>
</reference>